<protein>
    <recommendedName>
        <fullName evidence="5">Glycine-rich protein</fullName>
    </recommendedName>
</protein>
<accession>A0ABR2AX92</accession>
<evidence type="ECO:0000256" key="1">
    <source>
        <dbReference type="SAM" id="Phobius"/>
    </source>
</evidence>
<keyword evidence="1" id="KW-0472">Membrane</keyword>
<feature type="chain" id="PRO_5046264635" description="Glycine-rich protein" evidence="2">
    <location>
        <begin position="18"/>
        <end position="82"/>
    </location>
</feature>
<keyword evidence="2" id="KW-0732">Signal</keyword>
<sequence length="82" mass="8388">MPANMVLIIMVIGIVLALMTPSALGKGGGGRGGGFGRRGGVWSTNGHHAWGHSNSSAAALDPGCAFGFVQLMLFAFSLLFLI</sequence>
<dbReference type="Proteomes" id="UP001472677">
    <property type="component" value="Unassembled WGS sequence"/>
</dbReference>
<keyword evidence="1" id="KW-1133">Transmembrane helix</keyword>
<feature type="signal peptide" evidence="2">
    <location>
        <begin position="1"/>
        <end position="17"/>
    </location>
</feature>
<proteinExistence type="predicted"/>
<evidence type="ECO:0000256" key="2">
    <source>
        <dbReference type="SAM" id="SignalP"/>
    </source>
</evidence>
<dbReference type="EMBL" id="JBBPBM010000246">
    <property type="protein sequence ID" value="KAK8498854.1"/>
    <property type="molecule type" value="Genomic_DNA"/>
</dbReference>
<feature type="transmembrane region" description="Helical" evidence="1">
    <location>
        <begin position="59"/>
        <end position="81"/>
    </location>
</feature>
<keyword evidence="4" id="KW-1185">Reference proteome</keyword>
<name>A0ABR2AX92_9ROSI</name>
<organism evidence="3 4">
    <name type="scientific">Hibiscus sabdariffa</name>
    <name type="common">roselle</name>
    <dbReference type="NCBI Taxonomy" id="183260"/>
    <lineage>
        <taxon>Eukaryota</taxon>
        <taxon>Viridiplantae</taxon>
        <taxon>Streptophyta</taxon>
        <taxon>Embryophyta</taxon>
        <taxon>Tracheophyta</taxon>
        <taxon>Spermatophyta</taxon>
        <taxon>Magnoliopsida</taxon>
        <taxon>eudicotyledons</taxon>
        <taxon>Gunneridae</taxon>
        <taxon>Pentapetalae</taxon>
        <taxon>rosids</taxon>
        <taxon>malvids</taxon>
        <taxon>Malvales</taxon>
        <taxon>Malvaceae</taxon>
        <taxon>Malvoideae</taxon>
        <taxon>Hibiscus</taxon>
    </lineage>
</organism>
<evidence type="ECO:0000313" key="3">
    <source>
        <dbReference type="EMBL" id="KAK8498854.1"/>
    </source>
</evidence>
<gene>
    <name evidence="3" type="ORF">V6N12_053075</name>
</gene>
<evidence type="ECO:0008006" key="5">
    <source>
        <dbReference type="Google" id="ProtNLM"/>
    </source>
</evidence>
<keyword evidence="1" id="KW-0812">Transmembrane</keyword>
<comment type="caution">
    <text evidence="3">The sequence shown here is derived from an EMBL/GenBank/DDBJ whole genome shotgun (WGS) entry which is preliminary data.</text>
</comment>
<evidence type="ECO:0000313" key="4">
    <source>
        <dbReference type="Proteomes" id="UP001472677"/>
    </source>
</evidence>
<reference evidence="3 4" key="1">
    <citation type="journal article" date="2024" name="G3 (Bethesda)">
        <title>Genome assembly of Hibiscus sabdariffa L. provides insights into metabolisms of medicinal natural products.</title>
        <authorList>
            <person name="Kim T."/>
        </authorList>
    </citation>
    <scope>NUCLEOTIDE SEQUENCE [LARGE SCALE GENOMIC DNA]</scope>
    <source>
        <strain evidence="3">TK-2024</strain>
        <tissue evidence="3">Old leaves</tissue>
    </source>
</reference>